<accession>A0A2T9Z8A2</accession>
<comment type="subcellular location">
    <subcellularLocation>
        <location evidence="1">Nucleus</location>
    </subcellularLocation>
    <subcellularLocation>
        <location evidence="1">Cytoplasm</location>
    </subcellularLocation>
</comment>
<keyword evidence="1" id="KW-0694">RNA-binding</keyword>
<sequence length="238" mass="27123">MSRVRVYPLENYTISVKSAQYDEETSMQAKMKALQQYYEVNGTRISVEGILIVKERGFPHVLLLHVANAFFRLPGGSVSEDEVVNKYGENGTSGEETLESGSGMGESSGFNLGYGHGPNELEKMVLRKSLNKHLAALRSDDMDETEVMDMDWQIGEQVATWYRPHFEQYMYPYLPAHISSPKEIRKFFVVQLPEQRKLVVPKNMNLVAVPLFELYENSSKYGAQYASLPQILSRFDFS</sequence>
<dbReference type="PIRSF" id="PIRSF017888">
    <property type="entry name" value="CPSF-25"/>
    <property type="match status" value="1"/>
</dbReference>
<comment type="subunit">
    <text evidence="1">Homodimer (via N- and C-terminus); binds RNA as homodimer. Component of the cleavage factor Im (CFIm) complex.</text>
</comment>
<comment type="similarity">
    <text evidence="1">Belongs to the Nudix hydrolase family. CPSF5 subfamily.</text>
</comment>
<dbReference type="AlphaFoldDB" id="A0A2T9Z8A2"/>
<dbReference type="Pfam" id="PF13869">
    <property type="entry name" value="NUDIX_2"/>
    <property type="match status" value="2"/>
</dbReference>
<comment type="caution">
    <text evidence="2">The sequence shown here is derived from an EMBL/GenBank/DDBJ whole genome shotgun (WGS) entry which is preliminary data.</text>
</comment>
<keyword evidence="1" id="KW-0539">Nucleus</keyword>
<keyword evidence="1" id="KW-0963">Cytoplasm</keyword>
<dbReference type="PANTHER" id="PTHR13047">
    <property type="entry name" value="PRE-MRNA CLEAVAGE FACTOR IM, 25KD SUBUNIT"/>
    <property type="match status" value="1"/>
</dbReference>
<dbReference type="GO" id="GO:0003729">
    <property type="term" value="F:mRNA binding"/>
    <property type="evidence" value="ECO:0007669"/>
    <property type="project" value="UniProtKB-UniRule"/>
</dbReference>
<dbReference type="CDD" id="cd18871">
    <property type="entry name" value="NUDIX_Cfim25_Nudt21"/>
    <property type="match status" value="1"/>
</dbReference>
<gene>
    <name evidence="2" type="ORF">BB560_004774</name>
</gene>
<protein>
    <recommendedName>
        <fullName evidence="1">Cleavage and polyadenylation specificity factor subunit 5</fullName>
    </recommendedName>
</protein>
<dbReference type="Gene3D" id="3.90.79.10">
    <property type="entry name" value="Nucleoside Triphosphate Pyrophosphohydrolase"/>
    <property type="match status" value="2"/>
</dbReference>
<proteinExistence type="inferred from homology"/>
<dbReference type="OrthoDB" id="277288at2759"/>
<dbReference type="EMBL" id="MBFS01001613">
    <property type="protein sequence ID" value="PVV00828.1"/>
    <property type="molecule type" value="Genomic_DNA"/>
</dbReference>
<comment type="function">
    <text evidence="1">Component of the cleavage factor Im (CFIm) complex that functions as an activator of the pre-mRNA 3'-end cleavage and polyadenylation processing required for the maturation of pre-mRNA into functional mRNAs. CFIm contributes to the recruitment of multiprotein complexes on specific sequences on the pre-mRNA 3'-end, so called cleavage and polyadenylation signals (pA signals). Most pre-mRNAs contain multiple pA signals, resulting in alternative cleavage and polyadenylation (APA) producing mRNAs with variable 3'-end formation. The CFIm complex acts as a key regulator of cleavage and polyadenylation site choice during APA through its binding to 5'-UGUA-3' elements localized in the 3'-untranslated region (UTR) for a huge number of pre-mRNAs.</text>
</comment>
<dbReference type="STRING" id="133381.A0A2T9Z8A2"/>
<dbReference type="InterPro" id="IPR016706">
    <property type="entry name" value="Cleav_polyA_spec_factor_su5"/>
</dbReference>
<reference evidence="2 3" key="1">
    <citation type="journal article" date="2018" name="MBio">
        <title>Comparative Genomics Reveals the Core Gene Toolbox for the Fungus-Insect Symbiosis.</title>
        <authorList>
            <person name="Wang Y."/>
            <person name="Stata M."/>
            <person name="Wang W."/>
            <person name="Stajich J.E."/>
            <person name="White M.M."/>
            <person name="Moncalvo J.M."/>
        </authorList>
    </citation>
    <scope>NUCLEOTIDE SEQUENCE [LARGE SCALE GENOMIC DNA]</scope>
    <source>
        <strain evidence="2 3">SC-DP-2</strain>
    </source>
</reference>
<keyword evidence="1" id="KW-0507">mRNA processing</keyword>
<evidence type="ECO:0000313" key="3">
    <source>
        <dbReference type="Proteomes" id="UP000245609"/>
    </source>
</evidence>
<dbReference type="GO" id="GO:0031124">
    <property type="term" value="P:mRNA 3'-end processing"/>
    <property type="evidence" value="ECO:0007669"/>
    <property type="project" value="InterPro"/>
</dbReference>
<dbReference type="GO" id="GO:0005737">
    <property type="term" value="C:cytoplasm"/>
    <property type="evidence" value="ECO:0007669"/>
    <property type="project" value="UniProtKB-SubCell"/>
</dbReference>
<dbReference type="GO" id="GO:0005849">
    <property type="term" value="C:mRNA cleavage factor complex"/>
    <property type="evidence" value="ECO:0007669"/>
    <property type="project" value="UniProtKB-UniRule"/>
</dbReference>
<evidence type="ECO:0000256" key="1">
    <source>
        <dbReference type="PIRNR" id="PIRNR017888"/>
    </source>
</evidence>
<organism evidence="2 3">
    <name type="scientific">Smittium megazygosporum</name>
    <dbReference type="NCBI Taxonomy" id="133381"/>
    <lineage>
        <taxon>Eukaryota</taxon>
        <taxon>Fungi</taxon>
        <taxon>Fungi incertae sedis</taxon>
        <taxon>Zoopagomycota</taxon>
        <taxon>Kickxellomycotina</taxon>
        <taxon>Harpellomycetes</taxon>
        <taxon>Harpellales</taxon>
        <taxon>Legeriomycetaceae</taxon>
        <taxon>Smittium</taxon>
    </lineage>
</organism>
<keyword evidence="3" id="KW-1185">Reference proteome</keyword>
<dbReference type="Proteomes" id="UP000245609">
    <property type="component" value="Unassembled WGS sequence"/>
</dbReference>
<evidence type="ECO:0000313" key="2">
    <source>
        <dbReference type="EMBL" id="PVV00828.1"/>
    </source>
</evidence>
<name>A0A2T9Z8A2_9FUNG</name>